<reference evidence="2" key="1">
    <citation type="submission" date="2019-12" db="EMBL/GenBank/DDBJ databases">
        <title>An insight into the sialome of adult female Ixodes ricinus ticks feeding for 6 days.</title>
        <authorList>
            <person name="Perner J."/>
            <person name="Ribeiro J.M.C."/>
        </authorList>
    </citation>
    <scope>NUCLEOTIDE SEQUENCE</scope>
    <source>
        <strain evidence="2">Semi-engorged</strain>
        <tissue evidence="2">Salivary glands</tissue>
    </source>
</reference>
<accession>A0A6B0UDE1</accession>
<keyword evidence="1" id="KW-0472">Membrane</keyword>
<protein>
    <submittedName>
        <fullName evidence="2">Uncharacterized protein</fullName>
    </submittedName>
</protein>
<name>A0A6B0UDE1_IXORI</name>
<organism evidence="2">
    <name type="scientific">Ixodes ricinus</name>
    <name type="common">Common tick</name>
    <name type="synonym">Acarus ricinus</name>
    <dbReference type="NCBI Taxonomy" id="34613"/>
    <lineage>
        <taxon>Eukaryota</taxon>
        <taxon>Metazoa</taxon>
        <taxon>Ecdysozoa</taxon>
        <taxon>Arthropoda</taxon>
        <taxon>Chelicerata</taxon>
        <taxon>Arachnida</taxon>
        <taxon>Acari</taxon>
        <taxon>Parasitiformes</taxon>
        <taxon>Ixodida</taxon>
        <taxon>Ixodoidea</taxon>
        <taxon>Ixodidae</taxon>
        <taxon>Ixodinae</taxon>
        <taxon>Ixodes</taxon>
    </lineage>
</organism>
<dbReference type="EMBL" id="GIFC01005107">
    <property type="protein sequence ID" value="MXU87190.1"/>
    <property type="molecule type" value="Transcribed_RNA"/>
</dbReference>
<proteinExistence type="predicted"/>
<sequence>MLAGALCASAFLPLLSTRFSLSFFGCLCLGTIMSAIAMLIAALCFGLALLVDARGFNGALGFPFPFGGSLEVVSTGSGFLGSPKRRRGTDDPSGG</sequence>
<keyword evidence="1" id="KW-1133">Transmembrane helix</keyword>
<feature type="transmembrane region" description="Helical" evidence="1">
    <location>
        <begin position="32"/>
        <end position="51"/>
    </location>
</feature>
<evidence type="ECO:0000313" key="2">
    <source>
        <dbReference type="EMBL" id="MXU87190.1"/>
    </source>
</evidence>
<dbReference type="AlphaFoldDB" id="A0A6B0UDE1"/>
<evidence type="ECO:0000256" key="1">
    <source>
        <dbReference type="SAM" id="Phobius"/>
    </source>
</evidence>
<keyword evidence="1" id="KW-0812">Transmembrane</keyword>